<dbReference type="RefSeq" id="WP_147737583.1">
    <property type="nucleotide sequence ID" value="NZ_SAXX01000025.1"/>
</dbReference>
<dbReference type="AlphaFoldDB" id="A0A5C8E0T1"/>
<feature type="transmembrane region" description="Helical" evidence="1">
    <location>
        <begin position="67"/>
        <end position="87"/>
    </location>
</feature>
<dbReference type="EMBL" id="SAXX01000025">
    <property type="protein sequence ID" value="TXJ29972.1"/>
    <property type="molecule type" value="Genomic_DNA"/>
</dbReference>
<evidence type="ECO:0000256" key="1">
    <source>
        <dbReference type="SAM" id="Phobius"/>
    </source>
</evidence>
<name>A0A5C8E0T1_9SPIR</name>
<sequence>MHLGWLNIDIGNFYYYCFVLLFIVFLLFDYSEEIKIDIKILSFIIIVITFGMILTALYLVWTPHKYIFIEVVQGRYFIPILLLLFMASNCKSFKAKPNLKNRSLFLIISMLHIGILYEIFNKFYLN</sequence>
<evidence type="ECO:0000313" key="2">
    <source>
        <dbReference type="EMBL" id="TXJ29972.1"/>
    </source>
</evidence>
<protein>
    <submittedName>
        <fullName evidence="2">DUF2142 domain-containing protein</fullName>
    </submittedName>
</protein>
<organism evidence="2 3">
    <name type="scientific">Brachyspira aalborgi</name>
    <dbReference type="NCBI Taxonomy" id="29522"/>
    <lineage>
        <taxon>Bacteria</taxon>
        <taxon>Pseudomonadati</taxon>
        <taxon>Spirochaetota</taxon>
        <taxon>Spirochaetia</taxon>
        <taxon>Brachyspirales</taxon>
        <taxon>Brachyspiraceae</taxon>
        <taxon>Brachyspira</taxon>
    </lineage>
</organism>
<feature type="transmembrane region" description="Helical" evidence="1">
    <location>
        <begin position="12"/>
        <end position="28"/>
    </location>
</feature>
<keyword evidence="1" id="KW-0812">Transmembrane</keyword>
<dbReference type="Proteomes" id="UP000324707">
    <property type="component" value="Unassembled WGS sequence"/>
</dbReference>
<keyword evidence="1" id="KW-0472">Membrane</keyword>
<proteinExistence type="predicted"/>
<gene>
    <name evidence="2" type="ORF">EPJ69_12110</name>
</gene>
<dbReference type="InterPro" id="IPR018674">
    <property type="entry name" value="DUF2142_membrane"/>
</dbReference>
<feature type="transmembrane region" description="Helical" evidence="1">
    <location>
        <begin position="99"/>
        <end position="120"/>
    </location>
</feature>
<dbReference type="Pfam" id="PF09913">
    <property type="entry name" value="DUF2142"/>
    <property type="match status" value="1"/>
</dbReference>
<keyword evidence="1" id="KW-1133">Transmembrane helix</keyword>
<reference evidence="2 3" key="1">
    <citation type="journal article" date="1992" name="Lakartidningen">
        <title>[Penicillin V and not amoxicillin is the first choice preparation in acute otitis].</title>
        <authorList>
            <person name="Kamme C."/>
            <person name="Lundgren K."/>
            <person name="Prellner K."/>
        </authorList>
    </citation>
    <scope>NUCLEOTIDE SEQUENCE [LARGE SCALE GENOMIC DNA]</scope>
    <source>
        <strain evidence="2 3">PC5538III-lc</strain>
    </source>
</reference>
<feature type="transmembrane region" description="Helical" evidence="1">
    <location>
        <begin position="40"/>
        <end position="61"/>
    </location>
</feature>
<comment type="caution">
    <text evidence="2">The sequence shown here is derived from an EMBL/GenBank/DDBJ whole genome shotgun (WGS) entry which is preliminary data.</text>
</comment>
<evidence type="ECO:0000313" key="3">
    <source>
        <dbReference type="Proteomes" id="UP000324707"/>
    </source>
</evidence>
<accession>A0A5C8E0T1</accession>